<dbReference type="Pfam" id="PF13456">
    <property type="entry name" value="RVT_3"/>
    <property type="match status" value="1"/>
</dbReference>
<name>A0AAV0KLN1_9ROSI</name>
<evidence type="ECO:0000259" key="1">
    <source>
        <dbReference type="Pfam" id="PF13456"/>
    </source>
</evidence>
<dbReference type="InterPro" id="IPR002156">
    <property type="entry name" value="RNaseH_domain"/>
</dbReference>
<dbReference type="PANTHER" id="PTHR47723:SF13">
    <property type="entry name" value="PUTATIVE-RELATED"/>
    <property type="match status" value="1"/>
</dbReference>
<dbReference type="CDD" id="cd06222">
    <property type="entry name" value="RNase_H_like"/>
    <property type="match status" value="1"/>
</dbReference>
<dbReference type="GO" id="GO:0004523">
    <property type="term" value="F:RNA-DNA hybrid ribonuclease activity"/>
    <property type="evidence" value="ECO:0007669"/>
    <property type="project" value="InterPro"/>
</dbReference>
<reference evidence="3" key="1">
    <citation type="submission" date="2022-08" db="EMBL/GenBank/DDBJ databases">
        <authorList>
            <person name="Gutierrez-Valencia J."/>
        </authorList>
    </citation>
    <scope>NUCLEOTIDE SEQUENCE</scope>
</reference>
<keyword evidence="4" id="KW-1185">Reference proteome</keyword>
<accession>A0AAV0KLN1</accession>
<evidence type="ECO:0000259" key="2">
    <source>
        <dbReference type="Pfam" id="PF13966"/>
    </source>
</evidence>
<dbReference type="InterPro" id="IPR036397">
    <property type="entry name" value="RNaseH_sf"/>
</dbReference>
<dbReference type="SUPFAM" id="SSF53098">
    <property type="entry name" value="Ribonuclease H-like"/>
    <property type="match status" value="1"/>
</dbReference>
<protein>
    <recommendedName>
        <fullName evidence="5">Reverse transcriptase zinc-binding domain-containing protein</fullName>
    </recommendedName>
</protein>
<sequence>MPFMKKATLWSLRDGETTGFWTHPWISCELILKEHALKALTEEELAASVASWVDGSGEWDWTRMRSYLPNDVIDLIAGTEAPKPGLGEDKTIWGIERDGRFRLKSAYLLVTGENEDPPLQTWKDLWKWRGPSRIKHFLWLASHNRLLTNKEREKRKLTVDGCCNFCRIADETTEHILRSCNKTAGVWKFFGNKLTVEDKNLNFQEWLHRNMMDPEKGVDFGIICWSLWKQRNEEVMDGKRFCEEGLIHRITAWINIYCRATLNAQKSLMSPKATKTSHEIAWKPPREGWIQVQSDGSVLQPSGSAAAGGLLRDHIGRCMGAFTCNLGKCSITRAELKGAAEGLELAWKLSYRNVELNVDSRTALDIIKNRDRTDHCHGLLAKQFNSLLLRELTVEFNHVYREPLDRMLTYRLGCPESDGRFQAGSAYTIATSFDEEQKEEPVEEDMEMEGPDSSVPFPLVGVHGAAPHESGQSPTTPGFILHMQHFAKITPKRSSMCCGTDWISSNLDKENFKLEFGLVCWSLWWTRNDRVFADKIVPVEVFYQRVVA</sequence>
<dbReference type="InterPro" id="IPR012337">
    <property type="entry name" value="RNaseH-like_sf"/>
</dbReference>
<evidence type="ECO:0008006" key="5">
    <source>
        <dbReference type="Google" id="ProtNLM"/>
    </source>
</evidence>
<evidence type="ECO:0000313" key="4">
    <source>
        <dbReference type="Proteomes" id="UP001154282"/>
    </source>
</evidence>
<proteinExistence type="predicted"/>
<dbReference type="PANTHER" id="PTHR47723">
    <property type="entry name" value="OS05G0353850 PROTEIN"/>
    <property type="match status" value="1"/>
</dbReference>
<dbReference type="EMBL" id="CAMGYJ010000005">
    <property type="protein sequence ID" value="CAI0421841.1"/>
    <property type="molecule type" value="Genomic_DNA"/>
</dbReference>
<dbReference type="AlphaFoldDB" id="A0AAV0KLN1"/>
<organism evidence="3 4">
    <name type="scientific">Linum tenue</name>
    <dbReference type="NCBI Taxonomy" id="586396"/>
    <lineage>
        <taxon>Eukaryota</taxon>
        <taxon>Viridiplantae</taxon>
        <taxon>Streptophyta</taxon>
        <taxon>Embryophyta</taxon>
        <taxon>Tracheophyta</taxon>
        <taxon>Spermatophyta</taxon>
        <taxon>Magnoliopsida</taxon>
        <taxon>eudicotyledons</taxon>
        <taxon>Gunneridae</taxon>
        <taxon>Pentapetalae</taxon>
        <taxon>rosids</taxon>
        <taxon>fabids</taxon>
        <taxon>Malpighiales</taxon>
        <taxon>Linaceae</taxon>
        <taxon>Linum</taxon>
    </lineage>
</organism>
<comment type="caution">
    <text evidence="3">The sequence shown here is derived from an EMBL/GenBank/DDBJ whole genome shotgun (WGS) entry which is preliminary data.</text>
</comment>
<dbReference type="Gene3D" id="3.30.420.10">
    <property type="entry name" value="Ribonuclease H-like superfamily/Ribonuclease H"/>
    <property type="match status" value="1"/>
</dbReference>
<dbReference type="GO" id="GO:0003676">
    <property type="term" value="F:nucleic acid binding"/>
    <property type="evidence" value="ECO:0007669"/>
    <property type="project" value="InterPro"/>
</dbReference>
<dbReference type="InterPro" id="IPR044730">
    <property type="entry name" value="RNase_H-like_dom_plant"/>
</dbReference>
<dbReference type="InterPro" id="IPR053151">
    <property type="entry name" value="RNase_H-like"/>
</dbReference>
<feature type="domain" description="Reverse transcriptase zinc-binding" evidence="2">
    <location>
        <begin position="101"/>
        <end position="187"/>
    </location>
</feature>
<feature type="domain" description="RNase H type-1" evidence="1">
    <location>
        <begin position="294"/>
        <end position="402"/>
    </location>
</feature>
<dbReference type="InterPro" id="IPR026960">
    <property type="entry name" value="RVT-Znf"/>
</dbReference>
<dbReference type="Pfam" id="PF13966">
    <property type="entry name" value="zf-RVT"/>
    <property type="match status" value="1"/>
</dbReference>
<evidence type="ECO:0000313" key="3">
    <source>
        <dbReference type="EMBL" id="CAI0421841.1"/>
    </source>
</evidence>
<dbReference type="Proteomes" id="UP001154282">
    <property type="component" value="Unassembled WGS sequence"/>
</dbReference>
<gene>
    <name evidence="3" type="ORF">LITE_LOCUS18940</name>
</gene>